<comment type="function">
    <text evidence="9">Aux/IAA proteins are short-lived transcriptional factors that function as repressors of early auxin response genes at low auxin concentrations. Repression is thought to result from the interaction with auxin response factors (ARFs), proteins that bind to the auxin-responsive promoter element (AuxRE). Formation of heterodimers with ARF proteins may alter their ability to modulate early auxin response genes expression.</text>
</comment>
<name>A0A164US24_DAUCS</name>
<dbReference type="SUPFAM" id="SSF51197">
    <property type="entry name" value="Clavaminate synthase-like"/>
    <property type="match status" value="1"/>
</dbReference>
<comment type="subunit">
    <text evidence="10">Homodimers and heterodimers.</text>
</comment>
<evidence type="ECO:0000256" key="8">
    <source>
        <dbReference type="ARBA" id="ARBA00023294"/>
    </source>
</evidence>
<dbReference type="Pfam" id="PF02309">
    <property type="entry name" value="AUX_IAA"/>
    <property type="match status" value="1"/>
</dbReference>
<comment type="similarity">
    <text evidence="2 10">Belongs to the Aux/IAA family.</text>
</comment>
<comment type="caution">
    <text evidence="13">The sequence shown here is derived from an EMBL/GenBank/DDBJ whole genome shotgun (WGS) entry which is preliminary data.</text>
</comment>
<evidence type="ECO:0000256" key="3">
    <source>
        <dbReference type="ARBA" id="ARBA00022491"/>
    </source>
</evidence>
<dbReference type="InterPro" id="IPR003819">
    <property type="entry name" value="TauD/TfdA-like"/>
</dbReference>
<evidence type="ECO:0000256" key="10">
    <source>
        <dbReference type="RuleBase" id="RU004549"/>
    </source>
</evidence>
<evidence type="ECO:0000256" key="11">
    <source>
        <dbReference type="SAM" id="MobiDB-lite"/>
    </source>
</evidence>
<dbReference type="InterPro" id="IPR053793">
    <property type="entry name" value="PB1-like"/>
</dbReference>
<keyword evidence="8 10" id="KW-0927">Auxin signaling pathway</keyword>
<feature type="domain" description="PB1" evidence="12">
    <location>
        <begin position="423"/>
        <end position="551"/>
    </location>
</feature>
<dbReference type="GO" id="GO:0009734">
    <property type="term" value="P:auxin-activated signaling pathway"/>
    <property type="evidence" value="ECO:0007669"/>
    <property type="project" value="UniProtKB-UniRule"/>
</dbReference>
<dbReference type="InterPro" id="IPR042098">
    <property type="entry name" value="TauD-like_sf"/>
</dbReference>
<accession>A0A164US24</accession>
<feature type="compositionally biased region" description="Polar residues" evidence="11">
    <location>
        <begin position="355"/>
        <end position="369"/>
    </location>
</feature>
<evidence type="ECO:0000313" key="13">
    <source>
        <dbReference type="EMBL" id="KZM89278.1"/>
    </source>
</evidence>
<gene>
    <name evidence="13" type="ORF">DCAR_026353</name>
</gene>
<keyword evidence="6 10" id="KW-0804">Transcription</keyword>
<proteinExistence type="inferred from homology"/>
<dbReference type="Gene3D" id="3.10.20.90">
    <property type="entry name" value="Phosphatidylinositol 3-kinase Catalytic Subunit, Chain A, domain 1"/>
    <property type="match status" value="1"/>
</dbReference>
<dbReference type="GO" id="GO:0016491">
    <property type="term" value="F:oxidoreductase activity"/>
    <property type="evidence" value="ECO:0007669"/>
    <property type="project" value="UniProtKB-KW"/>
</dbReference>
<dbReference type="SUPFAM" id="SSF54277">
    <property type="entry name" value="CAD &amp; PB1 domains"/>
    <property type="match status" value="1"/>
</dbReference>
<evidence type="ECO:0000256" key="7">
    <source>
        <dbReference type="ARBA" id="ARBA00023242"/>
    </source>
</evidence>
<evidence type="ECO:0000256" key="1">
    <source>
        <dbReference type="ARBA" id="ARBA00004123"/>
    </source>
</evidence>
<dbReference type="InterPro" id="IPR033389">
    <property type="entry name" value="AUX/IAA_dom"/>
</dbReference>
<dbReference type="FunFam" id="3.10.20.90:FF:000225">
    <property type="entry name" value="Auxin-responsive protein"/>
    <property type="match status" value="1"/>
</dbReference>
<evidence type="ECO:0000256" key="9">
    <source>
        <dbReference type="ARBA" id="ARBA00025283"/>
    </source>
</evidence>
<evidence type="ECO:0000256" key="5">
    <source>
        <dbReference type="ARBA" id="ARBA00023015"/>
    </source>
</evidence>
<dbReference type="InterPro" id="IPR050411">
    <property type="entry name" value="AlphaKG_dependent_hydroxylases"/>
</dbReference>
<dbReference type="Gene3D" id="3.60.130.10">
    <property type="entry name" value="Clavaminate synthase-like"/>
    <property type="match status" value="1"/>
</dbReference>
<dbReference type="PANTHER" id="PTHR10696">
    <property type="entry name" value="GAMMA-BUTYROBETAINE HYDROXYLASE-RELATED"/>
    <property type="match status" value="1"/>
</dbReference>
<dbReference type="Pfam" id="PF02668">
    <property type="entry name" value="TauD"/>
    <property type="match status" value="1"/>
</dbReference>
<keyword evidence="4" id="KW-0560">Oxidoreductase</keyword>
<dbReference type="STRING" id="79200.A0A164US24"/>
<dbReference type="FunFam" id="3.60.130.10:FF:000006">
    <property type="entry name" value="Clavaminate synthase-like protein At3g21360"/>
    <property type="match status" value="1"/>
</dbReference>
<dbReference type="GO" id="GO:0005634">
    <property type="term" value="C:nucleus"/>
    <property type="evidence" value="ECO:0007669"/>
    <property type="project" value="UniProtKB-SubCell"/>
</dbReference>
<evidence type="ECO:0000259" key="12">
    <source>
        <dbReference type="PROSITE" id="PS51745"/>
    </source>
</evidence>
<dbReference type="PROSITE" id="PS51745">
    <property type="entry name" value="PB1"/>
    <property type="match status" value="1"/>
</dbReference>
<keyword evidence="7 10" id="KW-0539">Nucleus</keyword>
<organism evidence="13">
    <name type="scientific">Daucus carota subsp. sativus</name>
    <name type="common">Carrot</name>
    <dbReference type="NCBI Taxonomy" id="79200"/>
    <lineage>
        <taxon>Eukaryota</taxon>
        <taxon>Viridiplantae</taxon>
        <taxon>Streptophyta</taxon>
        <taxon>Embryophyta</taxon>
        <taxon>Tracheophyta</taxon>
        <taxon>Spermatophyta</taxon>
        <taxon>Magnoliopsida</taxon>
        <taxon>eudicotyledons</taxon>
        <taxon>Gunneridae</taxon>
        <taxon>Pentapetalae</taxon>
        <taxon>asterids</taxon>
        <taxon>campanulids</taxon>
        <taxon>Apiales</taxon>
        <taxon>Apiaceae</taxon>
        <taxon>Apioideae</taxon>
        <taxon>Scandiceae</taxon>
        <taxon>Daucinae</taxon>
        <taxon>Daucus</taxon>
        <taxon>Daucus sect. Daucus</taxon>
    </lineage>
</organism>
<evidence type="ECO:0000256" key="4">
    <source>
        <dbReference type="ARBA" id="ARBA00023002"/>
    </source>
</evidence>
<evidence type="ECO:0000256" key="2">
    <source>
        <dbReference type="ARBA" id="ARBA00006728"/>
    </source>
</evidence>
<evidence type="ECO:0000256" key="6">
    <source>
        <dbReference type="ARBA" id="ARBA00023163"/>
    </source>
</evidence>
<keyword evidence="5 10" id="KW-0805">Transcription regulation</keyword>
<comment type="subcellular location">
    <subcellularLocation>
        <location evidence="1 10">Nucleus</location>
    </subcellularLocation>
</comment>
<dbReference type="PANTHER" id="PTHR10696:SF21">
    <property type="entry name" value="TAUD_TFDA-LIKE DOMAIN-CONTAINING PROTEIN"/>
    <property type="match status" value="1"/>
</dbReference>
<reference evidence="13" key="1">
    <citation type="journal article" date="2016" name="Nat. Genet.">
        <title>A high-quality carrot genome assembly provides new insights into carotenoid accumulation and asterid genome evolution.</title>
        <authorList>
            <person name="Iorizzo M."/>
            <person name="Ellison S."/>
            <person name="Senalik D."/>
            <person name="Zeng P."/>
            <person name="Satapoomin P."/>
            <person name="Huang J."/>
            <person name="Bowman M."/>
            <person name="Iovene M."/>
            <person name="Sanseverino W."/>
            <person name="Cavagnaro P."/>
            <person name="Yildiz M."/>
            <person name="Macko-Podgorni A."/>
            <person name="Moranska E."/>
            <person name="Grzebelus E."/>
            <person name="Grzebelus D."/>
            <person name="Ashrafi H."/>
            <person name="Zheng Z."/>
            <person name="Cheng S."/>
            <person name="Spooner D."/>
            <person name="Van Deynze A."/>
            <person name="Simon P."/>
        </authorList>
    </citation>
    <scope>NUCLEOTIDE SEQUENCE [LARGE SCALE GENOMIC DNA]</scope>
    <source>
        <tissue evidence="13">Leaf</tissue>
    </source>
</reference>
<dbReference type="AlphaFoldDB" id="A0A164US24"/>
<dbReference type="Gramene" id="KZM89278">
    <property type="protein sequence ID" value="KZM89278"/>
    <property type="gene ID" value="DCAR_026353"/>
</dbReference>
<sequence length="563" mass="61863">MSTESLFIPVKLPQQKHYNNGITFPAVLSPNPEKLSNNTVPFSSVLQAIKSSAAALESLLSETGAILFKGFPVVSASDFNDVVEAFGFLELPYVGGAAPRSNVVGRVFTANESPPDQKIPFHHEMAQVPEFPAKLFFFCEVEPGSGGETPIVLSHIIYERMKDKYPDFVEKLEDTGLIYTRVLGEDDDPSSPIGRGWKSTFLTKDKSVAEERAAKLGMKLEWMEDSVKTIMGPIPAIKYDKERQRKIWFNSMVAAYTGWKDARNDPVKAVTFGDGDEDWEIKKECITETCENTSSAFLSLGCFNGSFQENSSKVLDDATVSPWSRSCSQYKQSLAPAVGKESIQNAEKRGFSPAPANNTAVHKSSQKRITSAPGPVVGWPPIRSFRKNIASGCASKLPTETKATNEVSTKIAGKRPTERFQKGLFVKINMDGVPIGRKVDLKAYDSYEKLSSAVDELFRGLLAGLSEANKLNSGSDDNLCFEPTQTDPSVNNIQNSQGEKAITGLLDGTGEYTLVYEDNEGDRMLVGDVPWHMFVSTVKRLRVLKSSELSSLLFGSKQEREPA</sequence>
<feature type="region of interest" description="Disordered" evidence="11">
    <location>
        <begin position="350"/>
        <end position="373"/>
    </location>
</feature>
<keyword evidence="3 10" id="KW-0678">Repressor</keyword>
<protein>
    <recommendedName>
        <fullName evidence="10">Auxin-responsive protein</fullName>
    </recommendedName>
</protein>
<dbReference type="EMBL" id="LNRQ01000007">
    <property type="protein sequence ID" value="KZM89278.1"/>
    <property type="molecule type" value="Genomic_DNA"/>
</dbReference>